<sequence length="154" mass="17054">MVVLGGCRMMCLLWVKTKSWLQVSALTALVCNPMAHHFSFLQDIESSSIGLNNMLLKLSNGCCFILVIFVGGNSFLSGSVCGSIQFPCGDTAGWLIPGLKTLYFEVIYMFIWLDLKRLLQISMVNELGFVASFASDCRNHFIAEPLFLKTATLI</sequence>
<dbReference type="Proteomes" id="UP001604336">
    <property type="component" value="Unassembled WGS sequence"/>
</dbReference>
<evidence type="ECO:0000313" key="3">
    <source>
        <dbReference type="Proteomes" id="UP001604336"/>
    </source>
</evidence>
<organism evidence="2 3">
    <name type="scientific">Abeliophyllum distichum</name>
    <dbReference type="NCBI Taxonomy" id="126358"/>
    <lineage>
        <taxon>Eukaryota</taxon>
        <taxon>Viridiplantae</taxon>
        <taxon>Streptophyta</taxon>
        <taxon>Embryophyta</taxon>
        <taxon>Tracheophyta</taxon>
        <taxon>Spermatophyta</taxon>
        <taxon>Magnoliopsida</taxon>
        <taxon>eudicotyledons</taxon>
        <taxon>Gunneridae</taxon>
        <taxon>Pentapetalae</taxon>
        <taxon>asterids</taxon>
        <taxon>lamiids</taxon>
        <taxon>Lamiales</taxon>
        <taxon>Oleaceae</taxon>
        <taxon>Forsythieae</taxon>
        <taxon>Abeliophyllum</taxon>
    </lineage>
</organism>
<feature type="transmembrane region" description="Helical" evidence="1">
    <location>
        <begin position="92"/>
        <end position="113"/>
    </location>
</feature>
<gene>
    <name evidence="2" type="ORF">Adt_17516</name>
</gene>
<dbReference type="AlphaFoldDB" id="A0ABD1TGQ7"/>
<dbReference type="EMBL" id="JBFOLK010000005">
    <property type="protein sequence ID" value="KAL2511916.1"/>
    <property type="molecule type" value="Genomic_DNA"/>
</dbReference>
<evidence type="ECO:0000313" key="2">
    <source>
        <dbReference type="EMBL" id="KAL2511916.1"/>
    </source>
</evidence>
<keyword evidence="1" id="KW-0812">Transmembrane</keyword>
<reference evidence="3" key="1">
    <citation type="submission" date="2024-07" db="EMBL/GenBank/DDBJ databases">
        <title>Two chromosome-level genome assemblies of Korean endemic species Abeliophyllum distichum and Forsythia ovata (Oleaceae).</title>
        <authorList>
            <person name="Jang H."/>
        </authorList>
    </citation>
    <scope>NUCLEOTIDE SEQUENCE [LARGE SCALE GENOMIC DNA]</scope>
</reference>
<feature type="transmembrane region" description="Helical" evidence="1">
    <location>
        <begin position="62"/>
        <end position="86"/>
    </location>
</feature>
<name>A0ABD1TGQ7_9LAMI</name>
<evidence type="ECO:0000256" key="1">
    <source>
        <dbReference type="SAM" id="Phobius"/>
    </source>
</evidence>
<keyword evidence="1" id="KW-1133">Transmembrane helix</keyword>
<protein>
    <submittedName>
        <fullName evidence="2">Uncharacterized protein</fullName>
    </submittedName>
</protein>
<proteinExistence type="predicted"/>
<comment type="caution">
    <text evidence="2">The sequence shown here is derived from an EMBL/GenBank/DDBJ whole genome shotgun (WGS) entry which is preliminary data.</text>
</comment>
<accession>A0ABD1TGQ7</accession>
<keyword evidence="1" id="KW-0472">Membrane</keyword>
<keyword evidence="3" id="KW-1185">Reference proteome</keyword>